<proteinExistence type="predicted"/>
<dbReference type="Proteomes" id="UP000229730">
    <property type="component" value="Unassembled WGS sequence"/>
</dbReference>
<protein>
    <recommendedName>
        <fullName evidence="5">Hydrolase</fullName>
    </recommendedName>
</protein>
<evidence type="ECO:0000313" key="4">
    <source>
        <dbReference type="Proteomes" id="UP000229730"/>
    </source>
</evidence>
<reference evidence="3 4" key="1">
    <citation type="submission" date="2017-10" db="EMBL/GenBank/DDBJ databases">
        <title>Frigbacter circumglobatus gen. nov. sp. nov., isolated from sediment cultured in situ.</title>
        <authorList>
            <person name="Zhao Z."/>
        </authorList>
    </citation>
    <scope>NUCLEOTIDE SEQUENCE [LARGE SCALE GENOMIC DNA]</scope>
    <source>
        <strain evidence="3 4">ZYL</strain>
    </source>
</reference>
<dbReference type="InterPro" id="IPR032740">
    <property type="entry name" value="GxDLY"/>
</dbReference>
<organism evidence="3 4">
    <name type="scientific">Paremcibacter congregatus</name>
    <dbReference type="NCBI Taxonomy" id="2043170"/>
    <lineage>
        <taxon>Bacteria</taxon>
        <taxon>Pseudomonadati</taxon>
        <taxon>Pseudomonadota</taxon>
        <taxon>Alphaproteobacteria</taxon>
        <taxon>Emcibacterales</taxon>
        <taxon>Emcibacteraceae</taxon>
        <taxon>Paremcibacter</taxon>
    </lineage>
</organism>
<evidence type="ECO:0000259" key="1">
    <source>
        <dbReference type="Pfam" id="PF14606"/>
    </source>
</evidence>
<keyword evidence="4" id="KW-1185">Reference proteome</keyword>
<dbReference type="Gene3D" id="3.40.50.1110">
    <property type="entry name" value="SGNH hydrolase"/>
    <property type="match status" value="1"/>
</dbReference>
<dbReference type="Pfam" id="PF14606">
    <property type="entry name" value="Lipase_GDSL_3"/>
    <property type="match status" value="1"/>
</dbReference>
<dbReference type="InParanoid" id="A0A2G4YT13"/>
<dbReference type="GO" id="GO:0016788">
    <property type="term" value="F:hydrolase activity, acting on ester bonds"/>
    <property type="evidence" value="ECO:0007669"/>
    <property type="project" value="UniProtKB-ARBA"/>
</dbReference>
<comment type="caution">
    <text evidence="3">The sequence shown here is derived from an EMBL/GenBank/DDBJ whole genome shotgun (WGS) entry which is preliminary data.</text>
</comment>
<evidence type="ECO:0000259" key="2">
    <source>
        <dbReference type="Pfam" id="PF14607"/>
    </source>
</evidence>
<dbReference type="AlphaFoldDB" id="A0A2G4YT13"/>
<dbReference type="EMBL" id="PDEM01000012">
    <property type="protein sequence ID" value="PHZ85479.1"/>
    <property type="molecule type" value="Genomic_DNA"/>
</dbReference>
<sequence>MNFKIISFFLINIASLSPAISYSQEVISPRVEHTDWYDAANLGIEGKGWVNTETIYDRLPLKAKDVVRHPVWNLSHDTAGLHIRFKTEAKTLKVRWVVSKTEIALMHMPATSVSGIDIYAKDEKGKLRFLGNGRPSGMINEASFALSGSTEYVMYLPLYNGLKQVEIGIPKRESLSKFPLSSVSDSIVFYGTSITQGGTVSRPGMLGTSLVSRELKVPIINLGFSGNGSMDMELADLISELDPAIFVLDNMWNLSPKMVSERAEPFIIRLRESRPNTPILLIEGSSFENLPSEKGAILKSIFAKLKAEGDENLYFLSNSGMLGDDFEGTVDGVHPNDLGMARQAVIIAKKLKQIQRKSTPANASIIRRQTR</sequence>
<dbReference type="InterPro" id="IPR036514">
    <property type="entry name" value="SGNH_hydro_sf"/>
</dbReference>
<feature type="domain" description="SGNH hydrolase-type esterase N-terminal" evidence="2">
    <location>
        <begin position="35"/>
        <end position="174"/>
    </location>
</feature>
<evidence type="ECO:0000313" key="3">
    <source>
        <dbReference type="EMBL" id="PHZ85479.1"/>
    </source>
</evidence>
<evidence type="ECO:0008006" key="5">
    <source>
        <dbReference type="Google" id="ProtNLM"/>
    </source>
</evidence>
<dbReference type="OrthoDB" id="5624617at2"/>
<dbReference type="SUPFAM" id="SSF52266">
    <property type="entry name" value="SGNH hydrolase"/>
    <property type="match status" value="1"/>
</dbReference>
<feature type="domain" description="SGNH hydrolase-type esterase" evidence="1">
    <location>
        <begin position="186"/>
        <end position="351"/>
    </location>
</feature>
<name>A0A2G4YT13_9PROT</name>
<dbReference type="RefSeq" id="WP_099471967.1">
    <property type="nucleotide sequence ID" value="NZ_CP041025.1"/>
</dbReference>
<gene>
    <name evidence="3" type="ORF">CRD36_06570</name>
</gene>
<dbReference type="Pfam" id="PF14607">
    <property type="entry name" value="GxDLY"/>
    <property type="match status" value="1"/>
</dbReference>
<dbReference type="InterPro" id="IPR013830">
    <property type="entry name" value="SGNH_hydro"/>
</dbReference>
<dbReference type="Gene3D" id="2.60.120.260">
    <property type="entry name" value="Galactose-binding domain-like"/>
    <property type="match status" value="1"/>
</dbReference>
<accession>A0A2G4YT13</accession>